<dbReference type="RefSeq" id="WP_027332973.1">
    <property type="nucleotide sequence ID" value="NZ_LVLH01000040.1"/>
</dbReference>
<reference evidence="1 2" key="1">
    <citation type="submission" date="2016-03" db="EMBL/GenBank/DDBJ databases">
        <title>Genome sequence of Mycoplasma gallinarum strain Mgn_IPT.</title>
        <authorList>
            <person name="Yacoub E."/>
            <person name="Sirand-Pugnet P."/>
            <person name="Barre A."/>
            <person name="Maurier F."/>
            <person name="Blanchard A."/>
            <person name="Ben Abdelmoumen B.M."/>
        </authorList>
    </citation>
    <scope>NUCLEOTIDE SEQUENCE [LARGE SCALE GENOMIC DNA]</scope>
    <source>
        <strain evidence="1 2">Mgn_IPT</strain>
    </source>
</reference>
<dbReference type="AlphaFoldDB" id="A0A168RAU6"/>
<evidence type="ECO:0000313" key="1">
    <source>
        <dbReference type="EMBL" id="OAB48792.1"/>
    </source>
</evidence>
<dbReference type="NCBIfam" id="NF045964">
    <property type="entry name" value="RNAP_delt_plasma"/>
    <property type="match status" value="1"/>
</dbReference>
<organism evidence="1 2">
    <name type="scientific">Mycoplasmopsis gallinarum</name>
    <dbReference type="NCBI Taxonomy" id="29557"/>
    <lineage>
        <taxon>Bacteria</taxon>
        <taxon>Bacillati</taxon>
        <taxon>Mycoplasmatota</taxon>
        <taxon>Mycoplasmoidales</taxon>
        <taxon>Metamycoplasmataceae</taxon>
        <taxon>Mycoplasmopsis</taxon>
    </lineage>
</organism>
<dbReference type="STRING" id="29557.MGALLINA_05090"/>
<dbReference type="Gene3D" id="1.10.10.1250">
    <property type="entry name" value="RNA polymerase, subunit delta, N-terminal domain"/>
    <property type="match status" value="1"/>
</dbReference>
<protein>
    <submittedName>
        <fullName evidence="1">Uncharacterized protein</fullName>
    </submittedName>
</protein>
<dbReference type="OrthoDB" id="399771at2"/>
<name>A0A168RAU6_9BACT</name>
<keyword evidence="2" id="KW-1185">Reference proteome</keyword>
<dbReference type="PATRIC" id="fig|29557.3.peg.505"/>
<gene>
    <name evidence="1" type="ORF">MGALLINA_05090</name>
</gene>
<sequence length="87" mass="10491">MRTMLDIAVDYGIENCKNSTYVPFENFFEVVEKELKNKWELEAEEKEIAYETLRVNKIGELYRLLTVDSRFVRDKNENQWTTRMGFN</sequence>
<comment type="caution">
    <text evidence="1">The sequence shown here is derived from an EMBL/GenBank/DDBJ whole genome shotgun (WGS) entry which is preliminary data.</text>
</comment>
<proteinExistence type="predicted"/>
<evidence type="ECO:0000313" key="2">
    <source>
        <dbReference type="Proteomes" id="UP000076983"/>
    </source>
</evidence>
<dbReference type="InterPro" id="IPR038087">
    <property type="entry name" value="RNAP_delta_N_dom_sf"/>
</dbReference>
<accession>A0A168RAU6</accession>
<dbReference type="Proteomes" id="UP000076983">
    <property type="component" value="Unassembled WGS sequence"/>
</dbReference>
<dbReference type="EMBL" id="LVLH01000040">
    <property type="protein sequence ID" value="OAB48792.1"/>
    <property type="molecule type" value="Genomic_DNA"/>
</dbReference>